<dbReference type="OrthoDB" id="9787430at2"/>
<evidence type="ECO:0000313" key="9">
    <source>
        <dbReference type="Proteomes" id="UP000245533"/>
    </source>
</evidence>
<dbReference type="AlphaFoldDB" id="A0A316TTX7"/>
<dbReference type="InterPro" id="IPR007383">
    <property type="entry name" value="DUF445"/>
</dbReference>
<protein>
    <submittedName>
        <fullName evidence="8">DUF445 domain-containing protein</fullName>
    </submittedName>
</protein>
<evidence type="ECO:0000256" key="3">
    <source>
        <dbReference type="ARBA" id="ARBA00022692"/>
    </source>
</evidence>
<keyword evidence="5 7" id="KW-0472">Membrane</keyword>
<evidence type="ECO:0000256" key="2">
    <source>
        <dbReference type="ARBA" id="ARBA00008053"/>
    </source>
</evidence>
<dbReference type="Proteomes" id="UP000245533">
    <property type="component" value="Unassembled WGS sequence"/>
</dbReference>
<name>A0A316TTX7_9BACT</name>
<evidence type="ECO:0000256" key="7">
    <source>
        <dbReference type="SAM" id="Phobius"/>
    </source>
</evidence>
<evidence type="ECO:0000256" key="6">
    <source>
        <dbReference type="SAM" id="MobiDB-lite"/>
    </source>
</evidence>
<dbReference type="PANTHER" id="PTHR35791">
    <property type="entry name" value="UPF0754 MEMBRANE PROTEIN YHEB"/>
    <property type="match status" value="1"/>
</dbReference>
<feature type="compositionally biased region" description="Basic and acidic residues" evidence="6">
    <location>
        <begin position="1"/>
        <end position="12"/>
    </location>
</feature>
<keyword evidence="9" id="KW-1185">Reference proteome</keyword>
<evidence type="ECO:0000256" key="1">
    <source>
        <dbReference type="ARBA" id="ARBA00004308"/>
    </source>
</evidence>
<comment type="subcellular location">
    <subcellularLocation>
        <location evidence="1">Endomembrane system</location>
    </subcellularLocation>
</comment>
<proteinExistence type="inferred from homology"/>
<keyword evidence="4 7" id="KW-1133">Transmembrane helix</keyword>
<evidence type="ECO:0000313" key="8">
    <source>
        <dbReference type="EMBL" id="PWN07091.1"/>
    </source>
</evidence>
<sequence length="375" mass="42962">MDEDKTKTEKDVSPAAGESGIGRLSRLISSAIDDRADENEETKPFIPPPSQPKLKILTYLKPLPWILCAFFGFSFLWDFEGYSLSLFRWTFPLEGIIRIVSVSGLIGYLTNWIAITMLFRPLSKRPLLGQGLIPAQKERIAYRLSLAVSEDLINPDIIKKKIESSDAVRKYRRKAAIDLRKIFRQTEFREEVKEWVVDYISFFLENESVKKQISFEIADEIEQRLEKNPIERTAVKTYTLLKGKQLHELIESTLDEIPFSVRRKIGFVDELLDELPGVISESSEELDDAITAILFNLVNRFDVQQIVEENLSRYDEMKLERMIMNATNEQLKTIQYLGALLGTIGGLVIWQPVLSLIVLGTAGISVYTADRMLYQ</sequence>
<evidence type="ECO:0000256" key="4">
    <source>
        <dbReference type="ARBA" id="ARBA00022989"/>
    </source>
</evidence>
<feature type="region of interest" description="Disordered" evidence="6">
    <location>
        <begin position="1"/>
        <end position="24"/>
    </location>
</feature>
<keyword evidence="3 7" id="KW-0812">Transmembrane</keyword>
<evidence type="ECO:0000256" key="5">
    <source>
        <dbReference type="ARBA" id="ARBA00023136"/>
    </source>
</evidence>
<feature type="transmembrane region" description="Helical" evidence="7">
    <location>
        <begin position="56"/>
        <end position="76"/>
    </location>
</feature>
<reference evidence="8 9" key="1">
    <citation type="submission" date="2018-05" db="EMBL/GenBank/DDBJ databases">
        <title>Rhodohalobacter halophilus gen. nov., sp. nov., a moderately halophilic member of the family Balneolaceae.</title>
        <authorList>
            <person name="Liu Z.-W."/>
        </authorList>
    </citation>
    <scope>NUCLEOTIDE SEQUENCE [LARGE SCALE GENOMIC DNA]</scope>
    <source>
        <strain evidence="8 9">8A47</strain>
    </source>
</reference>
<comment type="similarity">
    <text evidence="2">Belongs to the UPF0754 family.</text>
</comment>
<gene>
    <name evidence="8" type="ORF">DDZ15_07435</name>
</gene>
<dbReference type="GO" id="GO:0012505">
    <property type="term" value="C:endomembrane system"/>
    <property type="evidence" value="ECO:0007669"/>
    <property type="project" value="UniProtKB-SubCell"/>
</dbReference>
<feature type="transmembrane region" description="Helical" evidence="7">
    <location>
        <begin position="96"/>
        <end position="119"/>
    </location>
</feature>
<organism evidence="8 9">
    <name type="scientific">Rhodohalobacter mucosus</name>
    <dbReference type="NCBI Taxonomy" id="2079485"/>
    <lineage>
        <taxon>Bacteria</taxon>
        <taxon>Pseudomonadati</taxon>
        <taxon>Balneolota</taxon>
        <taxon>Balneolia</taxon>
        <taxon>Balneolales</taxon>
        <taxon>Balneolaceae</taxon>
        <taxon>Rhodohalobacter</taxon>
    </lineage>
</organism>
<dbReference type="Pfam" id="PF04286">
    <property type="entry name" value="DUF445"/>
    <property type="match status" value="1"/>
</dbReference>
<accession>A0A316TTX7</accession>
<dbReference type="RefSeq" id="WP_109646440.1">
    <property type="nucleotide sequence ID" value="NZ_QGGB01000005.1"/>
</dbReference>
<dbReference type="PANTHER" id="PTHR35791:SF1">
    <property type="entry name" value="UPF0754 MEMBRANE PROTEIN YHEB"/>
    <property type="match status" value="1"/>
</dbReference>
<comment type="caution">
    <text evidence="8">The sequence shown here is derived from an EMBL/GenBank/DDBJ whole genome shotgun (WGS) entry which is preliminary data.</text>
</comment>
<feature type="transmembrane region" description="Helical" evidence="7">
    <location>
        <begin position="331"/>
        <end position="350"/>
    </location>
</feature>
<dbReference type="EMBL" id="QGGB01000005">
    <property type="protein sequence ID" value="PWN07091.1"/>
    <property type="molecule type" value="Genomic_DNA"/>
</dbReference>